<accession>A0A6C0B855</accession>
<sequence>MKANGRVDILNRPNHLSFYDTPKVYTSSFQDALTGVWIDTPLSKAYFSIQNQQIIQNGIRAGVYKLSNEQYVISQQPDTEIKIAMRTMFLNHSENRNENIKEQIQELNQYVLDYCIPRVYGEAQGYMNYLKDASTLVVPMARPVYTATNKTLELKPWF</sequence>
<reference evidence="2" key="1">
    <citation type="journal article" date="2020" name="Nature">
        <title>Giant virus diversity and host interactions through global metagenomics.</title>
        <authorList>
            <person name="Schulz F."/>
            <person name="Roux S."/>
            <person name="Paez-Espino D."/>
            <person name="Jungbluth S."/>
            <person name="Walsh D.A."/>
            <person name="Denef V.J."/>
            <person name="McMahon K.D."/>
            <person name="Konstantinidis K.T."/>
            <person name="Eloe-Fadrosh E.A."/>
            <person name="Kyrpides N.C."/>
            <person name="Woyke T."/>
        </authorList>
    </citation>
    <scope>NUCLEOTIDE SEQUENCE</scope>
    <source>
        <strain evidence="2">GVMAG-M-3300010158-55</strain>
    </source>
</reference>
<protein>
    <recommendedName>
        <fullName evidence="1">Minor capsid protein P8 central region domain-containing protein</fullName>
    </recommendedName>
</protein>
<dbReference type="Pfam" id="PF19065">
    <property type="entry name" value="P8_CR"/>
    <property type="match status" value="1"/>
</dbReference>
<proteinExistence type="predicted"/>
<dbReference type="EMBL" id="MN739096">
    <property type="protein sequence ID" value="QHS88417.1"/>
    <property type="molecule type" value="Genomic_DNA"/>
</dbReference>
<evidence type="ECO:0000259" key="1">
    <source>
        <dbReference type="Pfam" id="PF19065"/>
    </source>
</evidence>
<name>A0A6C0B855_9ZZZZ</name>
<feature type="domain" description="Minor capsid protein P8 central region" evidence="1">
    <location>
        <begin position="39"/>
        <end position="155"/>
    </location>
</feature>
<evidence type="ECO:0000313" key="2">
    <source>
        <dbReference type="EMBL" id="QHS88417.1"/>
    </source>
</evidence>
<dbReference type="InterPro" id="IPR043916">
    <property type="entry name" value="P8_CR"/>
</dbReference>
<dbReference type="AlphaFoldDB" id="A0A6C0B855"/>
<organism evidence="2">
    <name type="scientific">viral metagenome</name>
    <dbReference type="NCBI Taxonomy" id="1070528"/>
    <lineage>
        <taxon>unclassified sequences</taxon>
        <taxon>metagenomes</taxon>
        <taxon>organismal metagenomes</taxon>
    </lineage>
</organism>